<keyword evidence="6 7" id="KW-0472">Membrane</keyword>
<name>A0A841G2E6_9ACTN</name>
<comment type="subcellular location">
    <subcellularLocation>
        <location evidence="1 7">Cell membrane</location>
        <topology evidence="1 7">Multi-pass membrane protein</topology>
    </subcellularLocation>
</comment>
<feature type="transmembrane region" description="Helical" evidence="7">
    <location>
        <begin position="274"/>
        <end position="294"/>
    </location>
</feature>
<accession>A0A841G2E6</accession>
<evidence type="ECO:0000313" key="10">
    <source>
        <dbReference type="Proteomes" id="UP000548476"/>
    </source>
</evidence>
<feature type="transmembrane region" description="Helical" evidence="7">
    <location>
        <begin position="120"/>
        <end position="141"/>
    </location>
</feature>
<evidence type="ECO:0000313" key="9">
    <source>
        <dbReference type="EMBL" id="MBB6038869.1"/>
    </source>
</evidence>
<dbReference type="RefSeq" id="WP_184791738.1">
    <property type="nucleotide sequence ID" value="NZ_BONT01000060.1"/>
</dbReference>
<comment type="caution">
    <text evidence="9">The sequence shown here is derived from an EMBL/GenBank/DDBJ whole genome shotgun (WGS) entry which is preliminary data.</text>
</comment>
<dbReference type="EMBL" id="JACHGT010000018">
    <property type="protein sequence ID" value="MBB6038869.1"/>
    <property type="molecule type" value="Genomic_DNA"/>
</dbReference>
<gene>
    <name evidence="9" type="ORF">HNR73_006755</name>
</gene>
<keyword evidence="4 7" id="KW-0812">Transmembrane</keyword>
<dbReference type="CDD" id="cd06261">
    <property type="entry name" value="TM_PBP2"/>
    <property type="match status" value="1"/>
</dbReference>
<keyword evidence="5 7" id="KW-1133">Transmembrane helix</keyword>
<evidence type="ECO:0000256" key="3">
    <source>
        <dbReference type="ARBA" id="ARBA00022475"/>
    </source>
</evidence>
<protein>
    <submittedName>
        <fullName evidence="9">Lactose/L-arabinose transport system permease protein</fullName>
    </submittedName>
</protein>
<organism evidence="9 10">
    <name type="scientific">Phytomonospora endophytica</name>
    <dbReference type="NCBI Taxonomy" id="714109"/>
    <lineage>
        <taxon>Bacteria</taxon>
        <taxon>Bacillati</taxon>
        <taxon>Actinomycetota</taxon>
        <taxon>Actinomycetes</taxon>
        <taxon>Micromonosporales</taxon>
        <taxon>Micromonosporaceae</taxon>
        <taxon>Phytomonospora</taxon>
    </lineage>
</organism>
<keyword evidence="2 7" id="KW-0813">Transport</keyword>
<feature type="transmembrane region" description="Helical" evidence="7">
    <location>
        <begin position="167"/>
        <end position="191"/>
    </location>
</feature>
<evidence type="ECO:0000256" key="2">
    <source>
        <dbReference type="ARBA" id="ARBA00022448"/>
    </source>
</evidence>
<comment type="similarity">
    <text evidence="7">Belongs to the binding-protein-dependent transport system permease family.</text>
</comment>
<evidence type="ECO:0000256" key="1">
    <source>
        <dbReference type="ARBA" id="ARBA00004651"/>
    </source>
</evidence>
<sequence>MTLLAEARAPAEARTKPSRRKPRLAPWAFIGPAIGLFTVFFAYPLVASLVQSFQTDERGETVWAGLANYRRLLGDPLMPTALGNTAIILAIQVPLMLVLALLLAQILNQSWLRMRTGYRIAYFLPAVTTLVAYAIVFRVLLRADSGVLNQLLGLVGLPGVDWLNDPVWAKVALIASITWKWTGYNMVILLAGLQAIPREQYEAAAVDGAGPVTTYVKVVVPQLRPVILFCLITSTIGTLQLFDEPYLLTGGGPDNATLTPIIYLYQVGFQQLDFGYASAIAWVVVLLIGALSLLQFKALGRRG</sequence>
<feature type="transmembrane region" description="Helical" evidence="7">
    <location>
        <begin position="86"/>
        <end position="108"/>
    </location>
</feature>
<dbReference type="AlphaFoldDB" id="A0A841G2E6"/>
<feature type="domain" description="ABC transmembrane type-1" evidence="8">
    <location>
        <begin position="82"/>
        <end position="295"/>
    </location>
</feature>
<dbReference type="PANTHER" id="PTHR30193">
    <property type="entry name" value="ABC TRANSPORTER PERMEASE PROTEIN"/>
    <property type="match status" value="1"/>
</dbReference>
<dbReference type="Gene3D" id="1.10.3720.10">
    <property type="entry name" value="MetI-like"/>
    <property type="match status" value="1"/>
</dbReference>
<dbReference type="Pfam" id="PF00528">
    <property type="entry name" value="BPD_transp_1"/>
    <property type="match status" value="1"/>
</dbReference>
<keyword evidence="10" id="KW-1185">Reference proteome</keyword>
<keyword evidence="3" id="KW-1003">Cell membrane</keyword>
<reference evidence="9 10" key="1">
    <citation type="submission" date="2020-08" db="EMBL/GenBank/DDBJ databases">
        <title>Genomic Encyclopedia of Type Strains, Phase IV (KMG-IV): sequencing the most valuable type-strain genomes for metagenomic binning, comparative biology and taxonomic classification.</title>
        <authorList>
            <person name="Goeker M."/>
        </authorList>
    </citation>
    <scope>NUCLEOTIDE SEQUENCE [LARGE SCALE GENOMIC DNA]</scope>
    <source>
        <strain evidence="9 10">YIM 65646</strain>
    </source>
</reference>
<dbReference type="GO" id="GO:0055085">
    <property type="term" value="P:transmembrane transport"/>
    <property type="evidence" value="ECO:0007669"/>
    <property type="project" value="InterPro"/>
</dbReference>
<evidence type="ECO:0000256" key="5">
    <source>
        <dbReference type="ARBA" id="ARBA00022989"/>
    </source>
</evidence>
<feature type="transmembrane region" description="Helical" evidence="7">
    <location>
        <begin position="24"/>
        <end position="46"/>
    </location>
</feature>
<dbReference type="InterPro" id="IPR035906">
    <property type="entry name" value="MetI-like_sf"/>
</dbReference>
<evidence type="ECO:0000256" key="7">
    <source>
        <dbReference type="RuleBase" id="RU363032"/>
    </source>
</evidence>
<evidence type="ECO:0000256" key="6">
    <source>
        <dbReference type="ARBA" id="ARBA00023136"/>
    </source>
</evidence>
<evidence type="ECO:0000256" key="4">
    <source>
        <dbReference type="ARBA" id="ARBA00022692"/>
    </source>
</evidence>
<evidence type="ECO:0000259" key="8">
    <source>
        <dbReference type="PROSITE" id="PS50928"/>
    </source>
</evidence>
<dbReference type="GO" id="GO:0005886">
    <property type="term" value="C:plasma membrane"/>
    <property type="evidence" value="ECO:0007669"/>
    <property type="project" value="UniProtKB-SubCell"/>
</dbReference>
<dbReference type="SUPFAM" id="SSF161098">
    <property type="entry name" value="MetI-like"/>
    <property type="match status" value="1"/>
</dbReference>
<feature type="transmembrane region" description="Helical" evidence="7">
    <location>
        <begin position="226"/>
        <end position="242"/>
    </location>
</feature>
<dbReference type="Proteomes" id="UP000548476">
    <property type="component" value="Unassembled WGS sequence"/>
</dbReference>
<dbReference type="PROSITE" id="PS50928">
    <property type="entry name" value="ABC_TM1"/>
    <property type="match status" value="1"/>
</dbReference>
<dbReference type="PANTHER" id="PTHR30193:SF37">
    <property type="entry name" value="INNER MEMBRANE ABC TRANSPORTER PERMEASE PROTEIN YCJO"/>
    <property type="match status" value="1"/>
</dbReference>
<proteinExistence type="inferred from homology"/>
<dbReference type="InterPro" id="IPR051393">
    <property type="entry name" value="ABC_transporter_permease"/>
</dbReference>
<dbReference type="InterPro" id="IPR000515">
    <property type="entry name" value="MetI-like"/>
</dbReference>